<evidence type="ECO:0000313" key="2">
    <source>
        <dbReference type="EMBL" id="UFW88950.1"/>
    </source>
</evidence>
<keyword evidence="3" id="KW-1185">Reference proteome</keyword>
<reference evidence="2" key="1">
    <citation type="submission" date="2021-11" db="EMBL/GenBank/DDBJ databases">
        <title>Australian commercial rhizobial inoculants.</title>
        <authorList>
            <person name="Kohlmeier M.G."/>
            <person name="O'Hara G.W."/>
            <person name="Colombi E."/>
            <person name="Ramsay J.P."/>
            <person name="Terpolilli J."/>
        </authorList>
    </citation>
    <scope>NUCLEOTIDE SEQUENCE</scope>
    <source>
        <strain evidence="2">CC829</strain>
    </source>
</reference>
<feature type="region of interest" description="Disordered" evidence="1">
    <location>
        <begin position="98"/>
        <end position="197"/>
    </location>
</feature>
<name>A0ABY3QSM8_9BRAD</name>
<accession>A0ABY3QSM8</accession>
<proteinExistence type="predicted"/>
<evidence type="ECO:0000313" key="3">
    <source>
        <dbReference type="Proteomes" id="UP001430990"/>
    </source>
</evidence>
<dbReference type="EMBL" id="CP088100">
    <property type="protein sequence ID" value="UFW88950.1"/>
    <property type="molecule type" value="Genomic_DNA"/>
</dbReference>
<dbReference type="Proteomes" id="UP001430990">
    <property type="component" value="Chromosome"/>
</dbReference>
<sequence>MIPKEINARKFANVDRAVVDPRLTDFDYRLLGLMVKLARGGVVHELQKDLAQAHGKGATVRAVQRSRDRLVWFGYLVPIRKSTYSVLGRATLQSPLEDDPTVAFDETATEQGDPTVRKGGPTVQKGDPPFVHSTPSPLVSLSDDGDTEPGAPRQRADALGAPSEADESKGLSDGQAAAALPEPTDAPGPLSDPSNTFGARLRQRVSAKDFASCFAEVHLVSLKDGLAVLSTSRPYIAQKLRGWFRPDLELVAGARIEIVVREAEPSPESRQ</sequence>
<evidence type="ECO:0008006" key="4">
    <source>
        <dbReference type="Google" id="ProtNLM"/>
    </source>
</evidence>
<gene>
    <name evidence="2" type="ORF">BjapCC829_10795</name>
</gene>
<organism evidence="2 3">
    <name type="scientific">Bradyrhizobium barranii</name>
    <dbReference type="NCBI Taxonomy" id="2992140"/>
    <lineage>
        <taxon>Bacteria</taxon>
        <taxon>Pseudomonadati</taxon>
        <taxon>Pseudomonadota</taxon>
        <taxon>Alphaproteobacteria</taxon>
        <taxon>Hyphomicrobiales</taxon>
        <taxon>Nitrobacteraceae</taxon>
        <taxon>Bradyrhizobium</taxon>
    </lineage>
</organism>
<evidence type="ECO:0000256" key="1">
    <source>
        <dbReference type="SAM" id="MobiDB-lite"/>
    </source>
</evidence>
<protein>
    <recommendedName>
        <fullName evidence="4">DnaA N-terminal domain-containing protein</fullName>
    </recommendedName>
</protein>
<dbReference type="RefSeq" id="WP_231144362.1">
    <property type="nucleotide sequence ID" value="NZ_CP088100.1"/>
</dbReference>